<proteinExistence type="predicted"/>
<dbReference type="AlphaFoldDB" id="A0ABD3ASS8"/>
<organism evidence="2 3">
    <name type="scientific">Cinchona calisaya</name>
    <dbReference type="NCBI Taxonomy" id="153742"/>
    <lineage>
        <taxon>Eukaryota</taxon>
        <taxon>Viridiplantae</taxon>
        <taxon>Streptophyta</taxon>
        <taxon>Embryophyta</taxon>
        <taxon>Tracheophyta</taxon>
        <taxon>Spermatophyta</taxon>
        <taxon>Magnoliopsida</taxon>
        <taxon>eudicotyledons</taxon>
        <taxon>Gunneridae</taxon>
        <taxon>Pentapetalae</taxon>
        <taxon>asterids</taxon>
        <taxon>lamiids</taxon>
        <taxon>Gentianales</taxon>
        <taxon>Rubiaceae</taxon>
        <taxon>Cinchonoideae</taxon>
        <taxon>Cinchoneae</taxon>
        <taxon>Cinchona</taxon>
    </lineage>
</organism>
<sequence length="216" mass="24194">MKSTIPGTKTHVNCQIDYDKNVTICHKIRDCPEVKAERVKLEKPMDVKPRVNARVHAMIEYEAEGLDDVVTGHKIRDCPEVKAERVKLEKPMDVKPRVNARVHAMIEYEAEGLDDVVTGGQTQANDANVQTKVKIQFQAGKVVLERRKPPKTNVARKKSNSARRRSSNPLTNTEGHAEFNKTILNHNEASQTSRSVTLNTGATVDNQSFSSCFSIF</sequence>
<evidence type="ECO:0000313" key="3">
    <source>
        <dbReference type="Proteomes" id="UP001630127"/>
    </source>
</evidence>
<gene>
    <name evidence="2" type="ORF">ACH5RR_002726</name>
</gene>
<feature type="region of interest" description="Disordered" evidence="1">
    <location>
        <begin position="147"/>
        <end position="175"/>
    </location>
</feature>
<evidence type="ECO:0000313" key="2">
    <source>
        <dbReference type="EMBL" id="KAL3534265.1"/>
    </source>
</evidence>
<feature type="compositionally biased region" description="Basic residues" evidence="1">
    <location>
        <begin position="148"/>
        <end position="166"/>
    </location>
</feature>
<keyword evidence="3" id="KW-1185">Reference proteome</keyword>
<name>A0ABD3ASS8_9GENT</name>
<evidence type="ECO:0000256" key="1">
    <source>
        <dbReference type="SAM" id="MobiDB-lite"/>
    </source>
</evidence>
<protein>
    <submittedName>
        <fullName evidence="2">Uncharacterized protein</fullName>
    </submittedName>
</protein>
<reference evidence="2 3" key="1">
    <citation type="submission" date="2024-11" db="EMBL/GenBank/DDBJ databases">
        <title>A near-complete genome assembly of Cinchona calisaya.</title>
        <authorList>
            <person name="Lian D.C."/>
            <person name="Zhao X.W."/>
            <person name="Wei L."/>
        </authorList>
    </citation>
    <scope>NUCLEOTIDE SEQUENCE [LARGE SCALE GENOMIC DNA]</scope>
    <source>
        <tissue evidence="2">Nenye</tissue>
    </source>
</reference>
<comment type="caution">
    <text evidence="2">The sequence shown here is derived from an EMBL/GenBank/DDBJ whole genome shotgun (WGS) entry which is preliminary data.</text>
</comment>
<accession>A0ABD3ASS8</accession>
<dbReference type="Proteomes" id="UP001630127">
    <property type="component" value="Unassembled WGS sequence"/>
</dbReference>
<dbReference type="EMBL" id="JBJUIK010000002">
    <property type="protein sequence ID" value="KAL3534265.1"/>
    <property type="molecule type" value="Genomic_DNA"/>
</dbReference>